<dbReference type="OrthoDB" id="4788989at2759"/>
<proteinExistence type="predicted"/>
<dbReference type="AlphaFoldDB" id="A0A653CPY8"/>
<evidence type="ECO:0008006" key="3">
    <source>
        <dbReference type="Google" id="ProtNLM"/>
    </source>
</evidence>
<dbReference type="InterPro" id="IPR013083">
    <property type="entry name" value="Znf_RING/FYVE/PHD"/>
</dbReference>
<dbReference type="SUPFAM" id="SSF49599">
    <property type="entry name" value="TRAF domain-like"/>
    <property type="match status" value="1"/>
</dbReference>
<accession>A0A653CPY8</accession>
<sequence length="124" mass="13560">MAETPTERDLSSSEVLETKCGKCALVCSVAPVSEESGSFYCGRCRPNGTPNRRFEDAAKKVVFPCAFGCGTYLADGIALEHEVFCVNRTVVCPFMNCTTTSTLQDLHKHIKACHVACYDQETPK</sequence>
<dbReference type="Proteomes" id="UP000410492">
    <property type="component" value="Unassembled WGS sequence"/>
</dbReference>
<dbReference type="EMBL" id="CAACVG010008280">
    <property type="protein sequence ID" value="VEN49152.1"/>
    <property type="molecule type" value="Genomic_DNA"/>
</dbReference>
<keyword evidence="2" id="KW-1185">Reference proteome</keyword>
<protein>
    <recommendedName>
        <fullName evidence="3">Seven-in-absentia protein TRAF-like domain-containing protein</fullName>
    </recommendedName>
</protein>
<organism evidence="1 2">
    <name type="scientific">Callosobruchus maculatus</name>
    <name type="common">Southern cowpea weevil</name>
    <name type="synonym">Pulse bruchid</name>
    <dbReference type="NCBI Taxonomy" id="64391"/>
    <lineage>
        <taxon>Eukaryota</taxon>
        <taxon>Metazoa</taxon>
        <taxon>Ecdysozoa</taxon>
        <taxon>Arthropoda</taxon>
        <taxon>Hexapoda</taxon>
        <taxon>Insecta</taxon>
        <taxon>Pterygota</taxon>
        <taxon>Neoptera</taxon>
        <taxon>Endopterygota</taxon>
        <taxon>Coleoptera</taxon>
        <taxon>Polyphaga</taxon>
        <taxon>Cucujiformia</taxon>
        <taxon>Chrysomeloidea</taxon>
        <taxon>Chrysomelidae</taxon>
        <taxon>Bruchinae</taxon>
        <taxon>Bruchini</taxon>
        <taxon>Callosobruchus</taxon>
    </lineage>
</organism>
<name>A0A653CPY8_CALMS</name>
<feature type="non-terminal residue" evidence="1">
    <location>
        <position position="124"/>
    </location>
</feature>
<reference evidence="1 2" key="1">
    <citation type="submission" date="2019-01" db="EMBL/GenBank/DDBJ databases">
        <authorList>
            <person name="Sayadi A."/>
        </authorList>
    </citation>
    <scope>NUCLEOTIDE SEQUENCE [LARGE SCALE GENOMIC DNA]</scope>
</reference>
<evidence type="ECO:0000313" key="1">
    <source>
        <dbReference type="EMBL" id="VEN49152.1"/>
    </source>
</evidence>
<gene>
    <name evidence="1" type="ORF">CALMAC_LOCUS10359</name>
</gene>
<evidence type="ECO:0000313" key="2">
    <source>
        <dbReference type="Proteomes" id="UP000410492"/>
    </source>
</evidence>
<dbReference type="Gene3D" id="3.30.40.10">
    <property type="entry name" value="Zinc/RING finger domain, C3HC4 (zinc finger)"/>
    <property type="match status" value="1"/>
</dbReference>